<name>A0A1Y2G837_9BASI</name>
<dbReference type="Proteomes" id="UP000193467">
    <property type="component" value="Unassembled WGS sequence"/>
</dbReference>
<organism evidence="1 2">
    <name type="scientific">Leucosporidium creatinivorum</name>
    <dbReference type="NCBI Taxonomy" id="106004"/>
    <lineage>
        <taxon>Eukaryota</taxon>
        <taxon>Fungi</taxon>
        <taxon>Dikarya</taxon>
        <taxon>Basidiomycota</taxon>
        <taxon>Pucciniomycotina</taxon>
        <taxon>Microbotryomycetes</taxon>
        <taxon>Leucosporidiales</taxon>
        <taxon>Leucosporidium</taxon>
    </lineage>
</organism>
<evidence type="ECO:0000313" key="1">
    <source>
        <dbReference type="EMBL" id="ORY92718.1"/>
    </source>
</evidence>
<feature type="non-terminal residue" evidence="1">
    <location>
        <position position="178"/>
    </location>
</feature>
<proteinExistence type="predicted"/>
<dbReference type="InParanoid" id="A0A1Y2G837"/>
<keyword evidence="2" id="KW-1185">Reference proteome</keyword>
<protein>
    <submittedName>
        <fullName evidence="1">Uncharacterized protein</fullName>
    </submittedName>
</protein>
<accession>A0A1Y2G837</accession>
<evidence type="ECO:0000313" key="2">
    <source>
        <dbReference type="Proteomes" id="UP000193467"/>
    </source>
</evidence>
<sequence>MVEDALPLPPVVPFPQPSGNFPPLAEVNLDTSIEFSDLASRLFAFNHLTEVESNFSAISLDRPSSSTSSSFDLPASSSASSISYTYLDSSFLPTYYPSQVLSSSPLPMLDSSDYFAALQSAPSISTTSFDSFDLIIQALPLLRPLLALPRRPRPSIHQRRAELLRHAAAHREAGVART</sequence>
<dbReference type="AlphaFoldDB" id="A0A1Y2G837"/>
<gene>
    <name evidence="1" type="ORF">BCR35DRAFT_298221</name>
</gene>
<comment type="caution">
    <text evidence="1">The sequence shown here is derived from an EMBL/GenBank/DDBJ whole genome shotgun (WGS) entry which is preliminary data.</text>
</comment>
<reference evidence="1 2" key="1">
    <citation type="submission" date="2016-07" db="EMBL/GenBank/DDBJ databases">
        <title>Pervasive Adenine N6-methylation of Active Genes in Fungi.</title>
        <authorList>
            <consortium name="DOE Joint Genome Institute"/>
            <person name="Mondo S.J."/>
            <person name="Dannebaum R.O."/>
            <person name="Kuo R.C."/>
            <person name="Labutti K."/>
            <person name="Haridas S."/>
            <person name="Kuo A."/>
            <person name="Salamov A."/>
            <person name="Ahrendt S.R."/>
            <person name="Lipzen A."/>
            <person name="Sullivan W."/>
            <person name="Andreopoulos W.B."/>
            <person name="Clum A."/>
            <person name="Lindquist E."/>
            <person name="Daum C."/>
            <person name="Ramamoorthy G.K."/>
            <person name="Gryganskyi A."/>
            <person name="Culley D."/>
            <person name="Magnuson J.K."/>
            <person name="James T.Y."/>
            <person name="O'Malley M.A."/>
            <person name="Stajich J.E."/>
            <person name="Spatafora J.W."/>
            <person name="Visel A."/>
            <person name="Grigoriev I.V."/>
        </authorList>
    </citation>
    <scope>NUCLEOTIDE SEQUENCE [LARGE SCALE GENOMIC DNA]</scope>
    <source>
        <strain evidence="1 2">62-1032</strain>
    </source>
</reference>
<dbReference type="EMBL" id="MCGR01000001">
    <property type="protein sequence ID" value="ORY92718.1"/>
    <property type="molecule type" value="Genomic_DNA"/>
</dbReference>